<keyword evidence="1" id="KW-1133">Transmembrane helix</keyword>
<reference evidence="2 3" key="1">
    <citation type="submission" date="2024-01" db="EMBL/GenBank/DDBJ databases">
        <title>The genomes of 5 underutilized Papilionoideae crops provide insights into root nodulation and disease resistanc.</title>
        <authorList>
            <person name="Jiang F."/>
        </authorList>
    </citation>
    <scope>NUCLEOTIDE SEQUENCE [LARGE SCALE GENOMIC DNA]</scope>
    <source>
        <strain evidence="2">LVBAO_FW01</strain>
        <tissue evidence="2">Leaves</tissue>
    </source>
</reference>
<keyword evidence="1" id="KW-0472">Membrane</keyword>
<protein>
    <submittedName>
        <fullName evidence="2">Uncharacterized protein</fullName>
    </submittedName>
</protein>
<dbReference type="AlphaFoldDB" id="A0AAN9Q6W4"/>
<dbReference type="EMBL" id="JAYMYQ010000006">
    <property type="protein sequence ID" value="KAK7324332.1"/>
    <property type="molecule type" value="Genomic_DNA"/>
</dbReference>
<name>A0AAN9Q6W4_CANGL</name>
<proteinExistence type="predicted"/>
<keyword evidence="1" id="KW-0812">Transmembrane</keyword>
<evidence type="ECO:0000313" key="3">
    <source>
        <dbReference type="Proteomes" id="UP001367508"/>
    </source>
</evidence>
<comment type="caution">
    <text evidence="2">The sequence shown here is derived from an EMBL/GenBank/DDBJ whole genome shotgun (WGS) entry which is preliminary data.</text>
</comment>
<accession>A0AAN9Q6W4</accession>
<dbReference type="Proteomes" id="UP001367508">
    <property type="component" value="Unassembled WGS sequence"/>
</dbReference>
<evidence type="ECO:0000256" key="1">
    <source>
        <dbReference type="SAM" id="Phobius"/>
    </source>
</evidence>
<sequence>MFVSSLSIITVNPNLKNPKNIFFFFLLSSFFFLLLLLLSSFFFFFFFRSHSYALTPPNSLSLSLSKRAGAGNSLILVSSSLCFRRKFASLLVKFLSDTEFELHCLSFTKDIQQK</sequence>
<feature type="transmembrane region" description="Helical" evidence="1">
    <location>
        <begin position="21"/>
        <end position="47"/>
    </location>
</feature>
<organism evidence="2 3">
    <name type="scientific">Canavalia gladiata</name>
    <name type="common">Sword bean</name>
    <name type="synonym">Dolichos gladiatus</name>
    <dbReference type="NCBI Taxonomy" id="3824"/>
    <lineage>
        <taxon>Eukaryota</taxon>
        <taxon>Viridiplantae</taxon>
        <taxon>Streptophyta</taxon>
        <taxon>Embryophyta</taxon>
        <taxon>Tracheophyta</taxon>
        <taxon>Spermatophyta</taxon>
        <taxon>Magnoliopsida</taxon>
        <taxon>eudicotyledons</taxon>
        <taxon>Gunneridae</taxon>
        <taxon>Pentapetalae</taxon>
        <taxon>rosids</taxon>
        <taxon>fabids</taxon>
        <taxon>Fabales</taxon>
        <taxon>Fabaceae</taxon>
        <taxon>Papilionoideae</taxon>
        <taxon>50 kb inversion clade</taxon>
        <taxon>NPAAA clade</taxon>
        <taxon>indigoferoid/millettioid clade</taxon>
        <taxon>Phaseoleae</taxon>
        <taxon>Canavalia</taxon>
    </lineage>
</organism>
<gene>
    <name evidence="2" type="ORF">VNO77_27865</name>
</gene>
<keyword evidence="3" id="KW-1185">Reference proteome</keyword>
<evidence type="ECO:0000313" key="2">
    <source>
        <dbReference type="EMBL" id="KAK7324332.1"/>
    </source>
</evidence>